<keyword evidence="3" id="KW-0862">Zinc</keyword>
<dbReference type="InterPro" id="IPR013083">
    <property type="entry name" value="Znf_RING/FYVE/PHD"/>
</dbReference>
<dbReference type="SUPFAM" id="SSF57850">
    <property type="entry name" value="RING/U-box"/>
    <property type="match status" value="1"/>
</dbReference>
<evidence type="ECO:0000256" key="5">
    <source>
        <dbReference type="SAM" id="MobiDB-lite"/>
    </source>
</evidence>
<name>A0A822ZIZ0_NELNU</name>
<evidence type="ECO:0000256" key="1">
    <source>
        <dbReference type="ARBA" id="ARBA00022723"/>
    </source>
</evidence>
<evidence type="ECO:0000256" key="3">
    <source>
        <dbReference type="ARBA" id="ARBA00022833"/>
    </source>
</evidence>
<dbReference type="Proteomes" id="UP000607653">
    <property type="component" value="Unassembled WGS sequence"/>
</dbReference>
<keyword evidence="1" id="KW-0479">Metal-binding</keyword>
<reference evidence="7 8" key="1">
    <citation type="journal article" date="2020" name="Mol. Biol. Evol.">
        <title>Distinct Expression and Methylation Patterns for Genes with Different Fates following a Single Whole-Genome Duplication in Flowering Plants.</title>
        <authorList>
            <person name="Shi T."/>
            <person name="Rahmani R.S."/>
            <person name="Gugger P.F."/>
            <person name="Wang M."/>
            <person name="Li H."/>
            <person name="Zhang Y."/>
            <person name="Li Z."/>
            <person name="Wang Q."/>
            <person name="Van de Peer Y."/>
            <person name="Marchal K."/>
            <person name="Chen J."/>
        </authorList>
    </citation>
    <scope>NUCLEOTIDE SEQUENCE [LARGE SCALE GENOMIC DNA]</scope>
    <source>
        <tissue evidence="7">Leaf</tissue>
    </source>
</reference>
<sequence>MGTRGNFGRPDSRDVRPRMKHPRSTYPIDLCFDLDLVLTVPEDSGEVATSESLVSDMPTVYTADVCTVCMEELDAAPGKCGKQMPCGHVYHPTCISTWLSLYDSCPVCRSSVSGHVSESESRKTSSP</sequence>
<feature type="domain" description="RING-type" evidence="6">
    <location>
        <begin position="66"/>
        <end position="109"/>
    </location>
</feature>
<dbReference type="Gene3D" id="3.30.40.10">
    <property type="entry name" value="Zinc/RING finger domain, C3HC4 (zinc finger)"/>
    <property type="match status" value="1"/>
</dbReference>
<comment type="caution">
    <text evidence="7">The sequence shown here is derived from an EMBL/GenBank/DDBJ whole genome shotgun (WGS) entry which is preliminary data.</text>
</comment>
<keyword evidence="8" id="KW-1185">Reference proteome</keyword>
<dbReference type="EMBL" id="DUZY01000007">
    <property type="protein sequence ID" value="DAD44603.1"/>
    <property type="molecule type" value="Genomic_DNA"/>
</dbReference>
<dbReference type="PANTHER" id="PTHR15710">
    <property type="entry name" value="E3 UBIQUITIN-PROTEIN LIGASE PRAJA"/>
    <property type="match status" value="1"/>
</dbReference>
<accession>A0A822ZIZ0</accession>
<dbReference type="PROSITE" id="PS50089">
    <property type="entry name" value="ZF_RING_2"/>
    <property type="match status" value="1"/>
</dbReference>
<evidence type="ECO:0000313" key="7">
    <source>
        <dbReference type="EMBL" id="DAD44603.1"/>
    </source>
</evidence>
<evidence type="ECO:0000256" key="2">
    <source>
        <dbReference type="ARBA" id="ARBA00022771"/>
    </source>
</evidence>
<dbReference type="PANTHER" id="PTHR15710:SF74">
    <property type="entry name" value="RING-TYPE E3 UBIQUITIN TRANSFERASE-RELATED"/>
    <property type="match status" value="1"/>
</dbReference>
<dbReference type="GO" id="GO:0008270">
    <property type="term" value="F:zinc ion binding"/>
    <property type="evidence" value="ECO:0007669"/>
    <property type="project" value="UniProtKB-KW"/>
</dbReference>
<proteinExistence type="predicted"/>
<evidence type="ECO:0000256" key="4">
    <source>
        <dbReference type="PROSITE-ProRule" id="PRU00175"/>
    </source>
</evidence>
<feature type="region of interest" description="Disordered" evidence="5">
    <location>
        <begin position="1"/>
        <end position="21"/>
    </location>
</feature>
<organism evidence="7 8">
    <name type="scientific">Nelumbo nucifera</name>
    <name type="common">Sacred lotus</name>
    <dbReference type="NCBI Taxonomy" id="4432"/>
    <lineage>
        <taxon>Eukaryota</taxon>
        <taxon>Viridiplantae</taxon>
        <taxon>Streptophyta</taxon>
        <taxon>Embryophyta</taxon>
        <taxon>Tracheophyta</taxon>
        <taxon>Spermatophyta</taxon>
        <taxon>Magnoliopsida</taxon>
        <taxon>Proteales</taxon>
        <taxon>Nelumbonaceae</taxon>
        <taxon>Nelumbo</taxon>
    </lineage>
</organism>
<keyword evidence="2 4" id="KW-0863">Zinc-finger</keyword>
<dbReference type="SMART" id="SM00184">
    <property type="entry name" value="RING"/>
    <property type="match status" value="1"/>
</dbReference>
<dbReference type="Pfam" id="PF13639">
    <property type="entry name" value="zf-RING_2"/>
    <property type="match status" value="1"/>
</dbReference>
<evidence type="ECO:0000259" key="6">
    <source>
        <dbReference type="PROSITE" id="PS50089"/>
    </source>
</evidence>
<dbReference type="InterPro" id="IPR001841">
    <property type="entry name" value="Znf_RING"/>
</dbReference>
<gene>
    <name evidence="7" type="ORF">HUJ06_002833</name>
</gene>
<evidence type="ECO:0000313" key="8">
    <source>
        <dbReference type="Proteomes" id="UP000607653"/>
    </source>
</evidence>
<dbReference type="AlphaFoldDB" id="A0A822ZIZ0"/>
<protein>
    <recommendedName>
        <fullName evidence="6">RING-type domain-containing protein</fullName>
    </recommendedName>
</protein>